<evidence type="ECO:0000313" key="2">
    <source>
        <dbReference type="Proteomes" id="UP000279057"/>
    </source>
</evidence>
<comment type="caution">
    <text evidence="1">The sequence shown here is derived from an EMBL/GenBank/DDBJ whole genome shotgun (WGS) entry which is preliminary data.</text>
</comment>
<reference evidence="1 2" key="1">
    <citation type="submission" date="2018-08" db="EMBL/GenBank/DDBJ databases">
        <title>Recombination of ecologically and evolutionarily significant loci maintains genetic cohesion in the Pseudomonas syringae species complex.</title>
        <authorList>
            <person name="Dillon M."/>
            <person name="Thakur S."/>
            <person name="Almeida R.N.D."/>
            <person name="Weir B.S."/>
            <person name="Guttman D.S."/>
        </authorList>
    </citation>
    <scope>NUCLEOTIDE SEQUENCE [LARGE SCALE GENOMIC DNA]</scope>
    <source>
        <strain evidence="1 2">ICMP 4332</strain>
    </source>
</reference>
<sequence>MRENPSTSLAQLGIGLIGTGFMGRATPWPSAMPMPPLICRHAFD</sequence>
<dbReference type="AlphaFoldDB" id="A0A3M3G1N5"/>
<proteinExistence type="predicted"/>
<organism evidence="1 2">
    <name type="scientific">Pseudomonas savastanoi pv. glycinea</name>
    <name type="common">Pseudomonas syringae pv. glycinea</name>
    <dbReference type="NCBI Taxonomy" id="318"/>
    <lineage>
        <taxon>Bacteria</taxon>
        <taxon>Pseudomonadati</taxon>
        <taxon>Pseudomonadota</taxon>
        <taxon>Gammaproteobacteria</taxon>
        <taxon>Pseudomonadales</taxon>
        <taxon>Pseudomonadaceae</taxon>
        <taxon>Pseudomonas</taxon>
    </lineage>
</organism>
<name>A0A3M3G1N5_PSESG</name>
<evidence type="ECO:0000313" key="1">
    <source>
        <dbReference type="EMBL" id="RMM67162.1"/>
    </source>
</evidence>
<dbReference type="Proteomes" id="UP000279057">
    <property type="component" value="Unassembled WGS sequence"/>
</dbReference>
<accession>A0A3M3G1N5</accession>
<protein>
    <submittedName>
        <fullName evidence="1">Oxidoreductase, Gfo/Idh/MocA protein</fullName>
    </submittedName>
</protein>
<gene>
    <name evidence="1" type="ORF">ALQ74_102493</name>
</gene>
<dbReference type="EMBL" id="RBOM01000060">
    <property type="protein sequence ID" value="RMM67162.1"/>
    <property type="molecule type" value="Genomic_DNA"/>
</dbReference>